<sequence length="336" mass="35554">MSTAAFSPALFPGVSNELLDALGDELAAVERELAARMGSAVATVEEIGRHTLEAGGKRLRPAFIALAARACGGGDTARIARLGACMEMIHMATLIHDDVVDHAATRRGRETAGLLYGGTASILSGDVLLARAMAILADDGDLKIMRAVADAVVEMAEGEVLEVETRGRFDLGEAEHLRVLRMKTAAFIEACCLVGALAAGATPSEQEALRQYGAAAGMAFQIVDDLLDYRGDFEQTGKPRASDFREGCATLPLIYLLEELSDEEREVAGHKFGDGVADDEVLMICGWMASRGAFERSEATARRCVDEARAALDGLPSSPARDLLGAVAGFVLEREA</sequence>
<evidence type="ECO:0000256" key="3">
    <source>
        <dbReference type="ARBA" id="ARBA00022679"/>
    </source>
</evidence>
<dbReference type="InterPro" id="IPR008949">
    <property type="entry name" value="Isoprenoid_synthase_dom_sf"/>
</dbReference>
<keyword evidence="3 6" id="KW-0808">Transferase</keyword>
<reference evidence="7" key="1">
    <citation type="submission" date="2020-07" db="EMBL/GenBank/DDBJ databases">
        <title>Huge and variable diversity of episymbiotic CPR bacteria and DPANN archaea in groundwater ecosystems.</title>
        <authorList>
            <person name="He C.Y."/>
            <person name="Keren R."/>
            <person name="Whittaker M."/>
            <person name="Farag I.F."/>
            <person name="Doudna J."/>
            <person name="Cate J.H.D."/>
            <person name="Banfield J.F."/>
        </authorList>
    </citation>
    <scope>NUCLEOTIDE SEQUENCE</scope>
    <source>
        <strain evidence="7">NC_groundwater_17_Pr7_B-0.1um_64_12</strain>
    </source>
</reference>
<dbReference type="Gene3D" id="1.10.600.10">
    <property type="entry name" value="Farnesyl Diphosphate Synthase"/>
    <property type="match status" value="1"/>
</dbReference>
<dbReference type="PANTHER" id="PTHR12001:SF69">
    <property type="entry name" value="ALL TRANS-POLYPRENYL-DIPHOSPHATE SYNTHASE PDSS1"/>
    <property type="match status" value="1"/>
</dbReference>
<dbReference type="Pfam" id="PF00348">
    <property type="entry name" value="polyprenyl_synt"/>
    <property type="match status" value="1"/>
</dbReference>
<gene>
    <name evidence="7" type="ORF">HYR64_07250</name>
</gene>
<comment type="caution">
    <text evidence="7">The sequence shown here is derived from an EMBL/GenBank/DDBJ whole genome shotgun (WGS) entry which is preliminary data.</text>
</comment>
<dbReference type="SFLD" id="SFLDS00005">
    <property type="entry name" value="Isoprenoid_Synthase_Type_I"/>
    <property type="match status" value="1"/>
</dbReference>
<evidence type="ECO:0000256" key="4">
    <source>
        <dbReference type="ARBA" id="ARBA00022723"/>
    </source>
</evidence>
<comment type="cofactor">
    <cofactor evidence="1">
        <name>Mg(2+)</name>
        <dbReference type="ChEBI" id="CHEBI:18420"/>
    </cofactor>
</comment>
<dbReference type="GO" id="GO:0046872">
    <property type="term" value="F:metal ion binding"/>
    <property type="evidence" value="ECO:0007669"/>
    <property type="project" value="UniProtKB-KW"/>
</dbReference>
<dbReference type="SUPFAM" id="SSF48576">
    <property type="entry name" value="Terpenoid synthases"/>
    <property type="match status" value="1"/>
</dbReference>
<dbReference type="EMBL" id="JACOSL010000041">
    <property type="protein sequence ID" value="MBI1756885.1"/>
    <property type="molecule type" value="Genomic_DNA"/>
</dbReference>
<proteinExistence type="inferred from homology"/>
<dbReference type="Proteomes" id="UP000727962">
    <property type="component" value="Unassembled WGS sequence"/>
</dbReference>
<dbReference type="CDD" id="cd00685">
    <property type="entry name" value="Trans_IPPS_HT"/>
    <property type="match status" value="1"/>
</dbReference>
<accession>A0A931PW35</accession>
<keyword evidence="4" id="KW-0479">Metal-binding</keyword>
<dbReference type="GO" id="GO:0004659">
    <property type="term" value="F:prenyltransferase activity"/>
    <property type="evidence" value="ECO:0007669"/>
    <property type="project" value="InterPro"/>
</dbReference>
<organism evidence="7 8">
    <name type="scientific">Fimbriimonas ginsengisoli</name>
    <dbReference type="NCBI Taxonomy" id="1005039"/>
    <lineage>
        <taxon>Bacteria</taxon>
        <taxon>Bacillati</taxon>
        <taxon>Armatimonadota</taxon>
        <taxon>Fimbriimonadia</taxon>
        <taxon>Fimbriimonadales</taxon>
        <taxon>Fimbriimonadaceae</taxon>
        <taxon>Fimbriimonas</taxon>
    </lineage>
</organism>
<dbReference type="AlphaFoldDB" id="A0A931PW35"/>
<dbReference type="InterPro" id="IPR033749">
    <property type="entry name" value="Polyprenyl_synt_CS"/>
</dbReference>
<evidence type="ECO:0000256" key="6">
    <source>
        <dbReference type="RuleBase" id="RU004466"/>
    </source>
</evidence>
<dbReference type="PROSITE" id="PS00723">
    <property type="entry name" value="POLYPRENYL_SYNTHASE_1"/>
    <property type="match status" value="1"/>
</dbReference>
<dbReference type="InterPro" id="IPR000092">
    <property type="entry name" value="Polyprenyl_synt"/>
</dbReference>
<dbReference type="PANTHER" id="PTHR12001">
    <property type="entry name" value="GERANYLGERANYL PYROPHOSPHATE SYNTHASE"/>
    <property type="match status" value="1"/>
</dbReference>
<keyword evidence="5" id="KW-0460">Magnesium</keyword>
<dbReference type="SFLD" id="SFLDG01017">
    <property type="entry name" value="Polyprenyl_Transferase_Like"/>
    <property type="match status" value="1"/>
</dbReference>
<evidence type="ECO:0000313" key="7">
    <source>
        <dbReference type="EMBL" id="MBI1756885.1"/>
    </source>
</evidence>
<name>A0A931PW35_FIMGI</name>
<evidence type="ECO:0000313" key="8">
    <source>
        <dbReference type="Proteomes" id="UP000727962"/>
    </source>
</evidence>
<evidence type="ECO:0000256" key="2">
    <source>
        <dbReference type="ARBA" id="ARBA00006706"/>
    </source>
</evidence>
<protein>
    <submittedName>
        <fullName evidence="7">Polyprenyl synthetase family protein</fullName>
    </submittedName>
</protein>
<comment type="similarity">
    <text evidence="2 6">Belongs to the FPP/GGPP synthase family.</text>
</comment>
<evidence type="ECO:0000256" key="5">
    <source>
        <dbReference type="ARBA" id="ARBA00022842"/>
    </source>
</evidence>
<dbReference type="GO" id="GO:0008299">
    <property type="term" value="P:isoprenoid biosynthetic process"/>
    <property type="evidence" value="ECO:0007669"/>
    <property type="project" value="InterPro"/>
</dbReference>
<evidence type="ECO:0000256" key="1">
    <source>
        <dbReference type="ARBA" id="ARBA00001946"/>
    </source>
</evidence>